<protein>
    <submittedName>
        <fullName evidence="1">Uncharacterized protein</fullName>
    </submittedName>
</protein>
<dbReference type="EMBL" id="CM043808">
    <property type="protein sequence ID" value="KAI4802212.1"/>
    <property type="molecule type" value="Genomic_DNA"/>
</dbReference>
<name>A0ACB9VR17_CHAAC</name>
<reference evidence="1" key="1">
    <citation type="submission" date="2022-05" db="EMBL/GenBank/DDBJ databases">
        <title>Chromosome-level genome of Chaenocephalus aceratus.</title>
        <authorList>
            <person name="Park H."/>
        </authorList>
    </citation>
    <scope>NUCLEOTIDE SEQUENCE</scope>
    <source>
        <strain evidence="1">KU_202001</strain>
    </source>
</reference>
<comment type="caution">
    <text evidence="1">The sequence shown here is derived from an EMBL/GenBank/DDBJ whole genome shotgun (WGS) entry which is preliminary data.</text>
</comment>
<sequence length="193" mass="21717">MEVNEVLQNAPKLVRHSYVWQYFNKDITNSTVKCQLCTAVLKYNTNTSAMRNHLKMRHPLPTASTSSNASTSEQRTGVSTGQRQTSSKIKRVYSDADDELRDYCQRTLHIPTVNNPLEWWAENAHRVPRLAKLSKSYLAIPATGPPSERVFSLAGNTFTRKRSSLLPSHVDALVFLNANQKSGKVDVIVKDSE</sequence>
<dbReference type="Proteomes" id="UP001057452">
    <property type="component" value="Chromosome 24"/>
</dbReference>
<proteinExistence type="predicted"/>
<keyword evidence="2" id="KW-1185">Reference proteome</keyword>
<gene>
    <name evidence="1" type="ORF">KUCAC02_020064</name>
</gene>
<accession>A0ACB9VR17</accession>
<evidence type="ECO:0000313" key="1">
    <source>
        <dbReference type="EMBL" id="KAI4802212.1"/>
    </source>
</evidence>
<evidence type="ECO:0000313" key="2">
    <source>
        <dbReference type="Proteomes" id="UP001057452"/>
    </source>
</evidence>
<organism evidence="1 2">
    <name type="scientific">Chaenocephalus aceratus</name>
    <name type="common">Blackfin icefish</name>
    <name type="synonym">Chaenichthys aceratus</name>
    <dbReference type="NCBI Taxonomy" id="36190"/>
    <lineage>
        <taxon>Eukaryota</taxon>
        <taxon>Metazoa</taxon>
        <taxon>Chordata</taxon>
        <taxon>Craniata</taxon>
        <taxon>Vertebrata</taxon>
        <taxon>Euteleostomi</taxon>
        <taxon>Actinopterygii</taxon>
        <taxon>Neopterygii</taxon>
        <taxon>Teleostei</taxon>
        <taxon>Neoteleostei</taxon>
        <taxon>Acanthomorphata</taxon>
        <taxon>Eupercaria</taxon>
        <taxon>Perciformes</taxon>
        <taxon>Notothenioidei</taxon>
        <taxon>Channichthyidae</taxon>
        <taxon>Chaenocephalus</taxon>
    </lineage>
</organism>